<name>A0ACA9SRE0_9GLOM</name>
<gene>
    <name evidence="1" type="ORF">RPERSI_LOCUS33944</name>
</gene>
<feature type="non-terminal residue" evidence="1">
    <location>
        <position position="54"/>
    </location>
</feature>
<dbReference type="Proteomes" id="UP000789920">
    <property type="component" value="Unassembled WGS sequence"/>
</dbReference>
<dbReference type="EMBL" id="CAJVQC010149443">
    <property type="protein sequence ID" value="CAG8846046.1"/>
    <property type="molecule type" value="Genomic_DNA"/>
</dbReference>
<organism evidence="1 2">
    <name type="scientific">Racocetra persica</name>
    <dbReference type="NCBI Taxonomy" id="160502"/>
    <lineage>
        <taxon>Eukaryota</taxon>
        <taxon>Fungi</taxon>
        <taxon>Fungi incertae sedis</taxon>
        <taxon>Mucoromycota</taxon>
        <taxon>Glomeromycotina</taxon>
        <taxon>Glomeromycetes</taxon>
        <taxon>Diversisporales</taxon>
        <taxon>Gigasporaceae</taxon>
        <taxon>Racocetra</taxon>
    </lineage>
</organism>
<keyword evidence="2" id="KW-1185">Reference proteome</keyword>
<accession>A0ACA9SRE0</accession>
<proteinExistence type="predicted"/>
<protein>
    <submittedName>
        <fullName evidence="1">27571_t:CDS:1</fullName>
    </submittedName>
</protein>
<comment type="caution">
    <text evidence="1">The sequence shown here is derived from an EMBL/GenBank/DDBJ whole genome shotgun (WGS) entry which is preliminary data.</text>
</comment>
<evidence type="ECO:0000313" key="1">
    <source>
        <dbReference type="EMBL" id="CAG8846046.1"/>
    </source>
</evidence>
<evidence type="ECO:0000313" key="2">
    <source>
        <dbReference type="Proteomes" id="UP000789920"/>
    </source>
</evidence>
<reference evidence="1" key="1">
    <citation type="submission" date="2021-06" db="EMBL/GenBank/DDBJ databases">
        <authorList>
            <person name="Kallberg Y."/>
            <person name="Tangrot J."/>
            <person name="Rosling A."/>
        </authorList>
    </citation>
    <scope>NUCLEOTIDE SEQUENCE</scope>
    <source>
        <strain evidence="1">MA461A</strain>
    </source>
</reference>
<feature type="non-terminal residue" evidence="1">
    <location>
        <position position="1"/>
    </location>
</feature>
<sequence length="54" mass="6542">TSAFYRWHDNQYESVKLFLSEKSYKIILNLDKLMRVFSFLTGFFNKLPRDAFNT</sequence>